<dbReference type="GO" id="GO:0000981">
    <property type="term" value="F:DNA-binding transcription factor activity, RNA polymerase II-specific"/>
    <property type="evidence" value="ECO:0007669"/>
    <property type="project" value="TreeGrafter"/>
</dbReference>
<evidence type="ECO:0000256" key="3">
    <source>
        <dbReference type="ARBA" id="ARBA00023015"/>
    </source>
</evidence>
<keyword evidence="5 6" id="KW-0238">DNA-binding</keyword>
<dbReference type="Pfam" id="PF00046">
    <property type="entry name" value="Homeodomain"/>
    <property type="match status" value="1"/>
</dbReference>
<dbReference type="STRING" id="102285.A0A0R3TJE0"/>
<dbReference type="GO" id="GO:0045944">
    <property type="term" value="P:positive regulation of transcription by RNA polymerase II"/>
    <property type="evidence" value="ECO:0007669"/>
    <property type="project" value="InterPro"/>
</dbReference>
<reference evidence="11" key="1">
    <citation type="submission" date="2017-02" db="UniProtKB">
        <authorList>
            <consortium name="WormBaseParasite"/>
        </authorList>
    </citation>
    <scope>IDENTIFICATION</scope>
</reference>
<keyword evidence="2" id="KW-0217">Developmental protein</keyword>
<dbReference type="PANTHER" id="PTHR24328:SF7">
    <property type="entry name" value="BUTTONLESS"/>
    <property type="match status" value="1"/>
</dbReference>
<dbReference type="Gene3D" id="1.10.10.60">
    <property type="entry name" value="Homeodomain-like"/>
    <property type="match status" value="1"/>
</dbReference>
<dbReference type="PROSITE" id="PS50071">
    <property type="entry name" value="HOMEOBOX_2"/>
    <property type="match status" value="1"/>
</dbReference>
<name>A0A0R3TJE0_RODNA</name>
<organism evidence="11">
    <name type="scientific">Rodentolepis nana</name>
    <name type="common">Dwarf tapeworm</name>
    <name type="synonym">Hymenolepis nana</name>
    <dbReference type="NCBI Taxonomy" id="102285"/>
    <lineage>
        <taxon>Eukaryota</taxon>
        <taxon>Metazoa</taxon>
        <taxon>Spiralia</taxon>
        <taxon>Lophotrochozoa</taxon>
        <taxon>Platyhelminthes</taxon>
        <taxon>Cestoda</taxon>
        <taxon>Eucestoda</taxon>
        <taxon>Cyclophyllidea</taxon>
        <taxon>Hymenolepididae</taxon>
        <taxon>Rodentolepis</taxon>
    </lineage>
</organism>
<keyword evidence="5 6" id="KW-0539">Nucleus</keyword>
<proteinExistence type="predicted"/>
<reference evidence="9 10" key="2">
    <citation type="submission" date="2018-11" db="EMBL/GenBank/DDBJ databases">
        <authorList>
            <consortium name="Pathogen Informatics"/>
        </authorList>
    </citation>
    <scope>NUCLEOTIDE SEQUENCE [LARGE SCALE GENOMIC DNA]</scope>
</reference>
<dbReference type="SMART" id="SM00389">
    <property type="entry name" value="HOX"/>
    <property type="match status" value="1"/>
</dbReference>
<sequence>MSYCEFAAGWSQAVPSTSNWSQLPCASSPQNLSNPQISTSYRFFNYCSQSTYPVSAVPNYATNPFSPDPVSTLSCENLFSTYQPPCPYFYGQLGSCVSWPNGTRPYSNVPNTERTTTKISSPIDYGTSVSSGSTVSWTTGTRPYISFPSTTSSSKITNTMDYGSPASSSGILKEGLETHTPCVSSGQAIIHQRHQTGGQEDLRGTCQSHKKQTQQSGQQAKKQRTAFTRQQLEALEGEFRTNTYLTRLRRYEVAVALGLSERQVIKLFLSGEAEGVGGAMLYSPN</sequence>
<evidence type="ECO:0000256" key="7">
    <source>
        <dbReference type="SAM" id="MobiDB-lite"/>
    </source>
</evidence>
<dbReference type="Proteomes" id="UP000278807">
    <property type="component" value="Unassembled WGS sequence"/>
</dbReference>
<gene>
    <name evidence="9" type="ORF">HNAJ_LOCUS7182</name>
</gene>
<dbReference type="InterPro" id="IPR042634">
    <property type="entry name" value="MOX-1/MOX-2"/>
</dbReference>
<feature type="domain" description="Homeobox" evidence="8">
    <location>
        <begin position="218"/>
        <end position="268"/>
    </location>
</feature>
<dbReference type="GO" id="GO:0000978">
    <property type="term" value="F:RNA polymerase II cis-regulatory region sequence-specific DNA binding"/>
    <property type="evidence" value="ECO:0007669"/>
    <property type="project" value="TreeGrafter"/>
</dbReference>
<accession>A0A0R3TJE0</accession>
<feature type="region of interest" description="Disordered" evidence="7">
    <location>
        <begin position="195"/>
        <end position="225"/>
    </location>
</feature>
<dbReference type="InterPro" id="IPR001356">
    <property type="entry name" value="HD"/>
</dbReference>
<dbReference type="AlphaFoldDB" id="A0A0R3TJE0"/>
<dbReference type="PANTHER" id="PTHR24328">
    <property type="entry name" value="HOMEOBOX PROTEIN MOX"/>
    <property type="match status" value="1"/>
</dbReference>
<dbReference type="EMBL" id="UZAE01012013">
    <property type="protein sequence ID" value="VDO03042.1"/>
    <property type="molecule type" value="Genomic_DNA"/>
</dbReference>
<keyword evidence="4" id="KW-0804">Transcription</keyword>
<dbReference type="InterPro" id="IPR009057">
    <property type="entry name" value="Homeodomain-like_sf"/>
</dbReference>
<evidence type="ECO:0000256" key="5">
    <source>
        <dbReference type="PROSITE-ProRule" id="PRU00108"/>
    </source>
</evidence>
<evidence type="ECO:0000256" key="2">
    <source>
        <dbReference type="ARBA" id="ARBA00022473"/>
    </source>
</evidence>
<evidence type="ECO:0000313" key="10">
    <source>
        <dbReference type="Proteomes" id="UP000278807"/>
    </source>
</evidence>
<keyword evidence="10" id="KW-1185">Reference proteome</keyword>
<evidence type="ECO:0000313" key="9">
    <source>
        <dbReference type="EMBL" id="VDO03042.1"/>
    </source>
</evidence>
<feature type="DNA-binding region" description="Homeobox" evidence="5">
    <location>
        <begin position="220"/>
        <end position="269"/>
    </location>
</feature>
<dbReference type="OrthoDB" id="6159439at2759"/>
<evidence type="ECO:0000256" key="1">
    <source>
        <dbReference type="ARBA" id="ARBA00004123"/>
    </source>
</evidence>
<evidence type="ECO:0000259" key="8">
    <source>
        <dbReference type="PROSITE" id="PS50071"/>
    </source>
</evidence>
<evidence type="ECO:0000256" key="4">
    <source>
        <dbReference type="ARBA" id="ARBA00023163"/>
    </source>
</evidence>
<dbReference type="GO" id="GO:0005634">
    <property type="term" value="C:nucleus"/>
    <property type="evidence" value="ECO:0007669"/>
    <property type="project" value="UniProtKB-SubCell"/>
</dbReference>
<keyword evidence="5 6" id="KW-0371">Homeobox</keyword>
<dbReference type="WBParaSite" id="HNAJ_0000718601-mRNA-1">
    <property type="protein sequence ID" value="HNAJ_0000718601-mRNA-1"/>
    <property type="gene ID" value="HNAJ_0000718601"/>
</dbReference>
<evidence type="ECO:0000313" key="11">
    <source>
        <dbReference type="WBParaSite" id="HNAJ_0000718601-mRNA-1"/>
    </source>
</evidence>
<dbReference type="CDD" id="cd00086">
    <property type="entry name" value="homeodomain"/>
    <property type="match status" value="1"/>
</dbReference>
<keyword evidence="3" id="KW-0805">Transcription regulation</keyword>
<comment type="subcellular location">
    <subcellularLocation>
        <location evidence="1 5 6">Nucleus</location>
    </subcellularLocation>
</comment>
<evidence type="ECO:0000256" key="6">
    <source>
        <dbReference type="RuleBase" id="RU000682"/>
    </source>
</evidence>
<dbReference type="SUPFAM" id="SSF46689">
    <property type="entry name" value="Homeodomain-like"/>
    <property type="match status" value="1"/>
</dbReference>
<protein>
    <submittedName>
        <fullName evidence="11">Homeobox domain-containing protein</fullName>
    </submittedName>
</protein>